<dbReference type="InterPro" id="IPR006119">
    <property type="entry name" value="Resolv_N"/>
</dbReference>
<name>A0ABV5BHA1_9BACL</name>
<dbReference type="EMBL" id="JBHILM010000053">
    <property type="protein sequence ID" value="MFB5684990.1"/>
    <property type="molecule type" value="Genomic_DNA"/>
</dbReference>
<dbReference type="PROSITE" id="PS51737">
    <property type="entry name" value="RECOMBINASE_DNA_BIND"/>
    <property type="match status" value="1"/>
</dbReference>
<comment type="caution">
    <text evidence="4">The sequence shown here is derived from an EMBL/GenBank/DDBJ whole genome shotgun (WGS) entry which is preliminary data.</text>
</comment>
<evidence type="ECO:0000256" key="1">
    <source>
        <dbReference type="SAM" id="Coils"/>
    </source>
</evidence>
<sequence length="518" mass="60730">MNEEAGIFGATYLRISRDKGENEDTLQNHRELMQEFCAEHDYTFELYEEIVSGGKHNLEARPELQRLIDNMERYQAIFAVSLDRLSRNGLVSQQIKQLCIEHRIKIITPSQTFDLAGSQEDRLLYDVSSIFATMEYEMMGRRNKMNKIQRARRGEYVVGKPAFGYRRNPVTRRLEIYEPEAKVIRYIFKLHQEGFGNRKIAGILKREGYKPARSNSFCPSTIGRVLKNPVYKGTVVFQNRKRVKENGEYRYKLLETVITDNAHPAIIRPEEWELVNRQRAEHGEQTVVTREKPADKTGTTMLKDLLFCGICGRKLVIRRERHGVYTIKPCGYELPDGLEKCYNRGIRLQFLEEEVVSKIQAHKQRLQDHLQLLQQQELESISAGHQETLARIAAELKETERQQSKLLQLGLSGIFSSEEIDSKRQALVEQGQMLLDRREKVLQQMRDMDEQPFADRLTQTIRLLDEFQYQTAEGQNEALKKFVKRIRYMRTMPEEIRKLSTRNPKRQAHPFSYTIEYF</sequence>
<dbReference type="SMART" id="SM00857">
    <property type="entry name" value="Resolvase"/>
    <property type="match status" value="1"/>
</dbReference>
<dbReference type="PANTHER" id="PTHR30461">
    <property type="entry name" value="DNA-INVERTASE FROM LAMBDOID PROPHAGE"/>
    <property type="match status" value="1"/>
</dbReference>
<dbReference type="InterPro" id="IPR025827">
    <property type="entry name" value="Zn_ribbon_recom_dom"/>
</dbReference>
<dbReference type="Gene3D" id="3.40.50.1390">
    <property type="entry name" value="Resolvase, N-terminal catalytic domain"/>
    <property type="match status" value="1"/>
</dbReference>
<feature type="domain" description="Resolvase/invertase-type recombinase catalytic" evidence="2">
    <location>
        <begin position="8"/>
        <end position="154"/>
    </location>
</feature>
<dbReference type="PANTHER" id="PTHR30461:SF23">
    <property type="entry name" value="DNA RECOMBINASE-RELATED"/>
    <property type="match status" value="1"/>
</dbReference>
<evidence type="ECO:0000259" key="2">
    <source>
        <dbReference type="PROSITE" id="PS51736"/>
    </source>
</evidence>
<dbReference type="InterPro" id="IPR038109">
    <property type="entry name" value="DNA_bind_recomb_sf"/>
</dbReference>
<dbReference type="Proteomes" id="UP001580407">
    <property type="component" value="Unassembled WGS sequence"/>
</dbReference>
<accession>A0ABV5BHA1</accession>
<dbReference type="Pfam" id="PF00239">
    <property type="entry name" value="Resolvase"/>
    <property type="match status" value="1"/>
</dbReference>
<evidence type="ECO:0000313" key="4">
    <source>
        <dbReference type="EMBL" id="MFB5684990.1"/>
    </source>
</evidence>
<dbReference type="InterPro" id="IPR011109">
    <property type="entry name" value="DNA_bind_recombinase_dom"/>
</dbReference>
<evidence type="ECO:0000259" key="3">
    <source>
        <dbReference type="PROSITE" id="PS51737"/>
    </source>
</evidence>
<dbReference type="InterPro" id="IPR050639">
    <property type="entry name" value="SSR_resolvase"/>
</dbReference>
<dbReference type="PROSITE" id="PS51736">
    <property type="entry name" value="RECOMBINASES_3"/>
    <property type="match status" value="1"/>
</dbReference>
<dbReference type="SUPFAM" id="SSF53041">
    <property type="entry name" value="Resolvase-like"/>
    <property type="match status" value="1"/>
</dbReference>
<dbReference type="CDD" id="cd00338">
    <property type="entry name" value="Ser_Recombinase"/>
    <property type="match status" value="1"/>
</dbReference>
<feature type="domain" description="Recombinase" evidence="3">
    <location>
        <begin position="162"/>
        <end position="286"/>
    </location>
</feature>
<proteinExistence type="predicted"/>
<reference evidence="4 5" key="1">
    <citation type="submission" date="2024-09" db="EMBL/GenBank/DDBJ databases">
        <authorList>
            <person name="Ruan L."/>
        </authorList>
    </citation>
    <scope>NUCLEOTIDE SEQUENCE [LARGE SCALE GENOMIC DNA]</scope>
    <source>
        <strain evidence="4 5">D33</strain>
    </source>
</reference>
<feature type="coiled-coil region" evidence="1">
    <location>
        <begin position="356"/>
        <end position="409"/>
    </location>
</feature>
<keyword evidence="1" id="KW-0175">Coiled coil</keyword>
<organism evidence="4 5">
    <name type="scientific">Paenibacillus terreus</name>
    <dbReference type="NCBI Taxonomy" id="1387834"/>
    <lineage>
        <taxon>Bacteria</taxon>
        <taxon>Bacillati</taxon>
        <taxon>Bacillota</taxon>
        <taxon>Bacilli</taxon>
        <taxon>Bacillales</taxon>
        <taxon>Paenibacillaceae</taxon>
        <taxon>Paenibacillus</taxon>
    </lineage>
</organism>
<dbReference type="Pfam" id="PF07508">
    <property type="entry name" value="Recombinase"/>
    <property type="match status" value="1"/>
</dbReference>
<dbReference type="InterPro" id="IPR036162">
    <property type="entry name" value="Resolvase-like_N_sf"/>
</dbReference>
<gene>
    <name evidence="4" type="ORF">ACE3NQ_29185</name>
</gene>
<dbReference type="Gene3D" id="3.90.1750.20">
    <property type="entry name" value="Putative Large Serine Recombinase, Chain B, Domain 2"/>
    <property type="match status" value="1"/>
</dbReference>
<dbReference type="RefSeq" id="WP_375528655.1">
    <property type="nucleotide sequence ID" value="NZ_JBHILM010000053.1"/>
</dbReference>
<dbReference type="Pfam" id="PF13408">
    <property type="entry name" value="Zn_ribbon_recom"/>
    <property type="match status" value="1"/>
</dbReference>
<keyword evidence="5" id="KW-1185">Reference proteome</keyword>
<evidence type="ECO:0000313" key="5">
    <source>
        <dbReference type="Proteomes" id="UP001580407"/>
    </source>
</evidence>
<protein>
    <submittedName>
        <fullName evidence="4">Recombinase family protein</fullName>
    </submittedName>
</protein>